<feature type="region of interest" description="Disordered" evidence="1">
    <location>
        <begin position="1"/>
        <end position="94"/>
    </location>
</feature>
<dbReference type="AlphaFoldDB" id="A0AAE0YE44"/>
<reference evidence="2" key="1">
    <citation type="journal article" date="2023" name="G3 (Bethesda)">
        <title>A reference genome for the long-term kleptoplast-retaining sea slug Elysia crispata morphotype clarki.</title>
        <authorList>
            <person name="Eastman K.E."/>
            <person name="Pendleton A.L."/>
            <person name="Shaikh M.A."/>
            <person name="Suttiyut T."/>
            <person name="Ogas R."/>
            <person name="Tomko P."/>
            <person name="Gavelis G."/>
            <person name="Widhalm J.R."/>
            <person name="Wisecaver J.H."/>
        </authorList>
    </citation>
    <scope>NUCLEOTIDE SEQUENCE</scope>
    <source>
        <strain evidence="2">ECLA1</strain>
    </source>
</reference>
<dbReference type="EMBL" id="JAWDGP010006400">
    <property type="protein sequence ID" value="KAK3741706.1"/>
    <property type="molecule type" value="Genomic_DNA"/>
</dbReference>
<keyword evidence="3" id="KW-1185">Reference proteome</keyword>
<sequence>MTGSTGHPGESMQEGKGEGRCYKAGDYSQQTGSEKNKITEDGPWFLRSKKGKKGRIRGNRNQLSRDTTAPLIRGRAGSELSGKDKSTVSVFETG</sequence>
<protein>
    <submittedName>
        <fullName evidence="2">Uncharacterized protein</fullName>
    </submittedName>
</protein>
<evidence type="ECO:0000256" key="1">
    <source>
        <dbReference type="SAM" id="MobiDB-lite"/>
    </source>
</evidence>
<name>A0AAE0YE44_9GAST</name>
<proteinExistence type="predicted"/>
<feature type="compositionally biased region" description="Basic residues" evidence="1">
    <location>
        <begin position="47"/>
        <end position="58"/>
    </location>
</feature>
<dbReference type="Proteomes" id="UP001283361">
    <property type="component" value="Unassembled WGS sequence"/>
</dbReference>
<evidence type="ECO:0000313" key="2">
    <source>
        <dbReference type="EMBL" id="KAK3741706.1"/>
    </source>
</evidence>
<evidence type="ECO:0000313" key="3">
    <source>
        <dbReference type="Proteomes" id="UP001283361"/>
    </source>
</evidence>
<accession>A0AAE0YE44</accession>
<organism evidence="2 3">
    <name type="scientific">Elysia crispata</name>
    <name type="common">lettuce slug</name>
    <dbReference type="NCBI Taxonomy" id="231223"/>
    <lineage>
        <taxon>Eukaryota</taxon>
        <taxon>Metazoa</taxon>
        <taxon>Spiralia</taxon>
        <taxon>Lophotrochozoa</taxon>
        <taxon>Mollusca</taxon>
        <taxon>Gastropoda</taxon>
        <taxon>Heterobranchia</taxon>
        <taxon>Euthyneura</taxon>
        <taxon>Panpulmonata</taxon>
        <taxon>Sacoglossa</taxon>
        <taxon>Placobranchoidea</taxon>
        <taxon>Plakobranchidae</taxon>
        <taxon>Elysia</taxon>
    </lineage>
</organism>
<feature type="compositionally biased region" description="Basic and acidic residues" evidence="1">
    <location>
        <begin position="13"/>
        <end position="23"/>
    </location>
</feature>
<comment type="caution">
    <text evidence="2">The sequence shown here is derived from an EMBL/GenBank/DDBJ whole genome shotgun (WGS) entry which is preliminary data.</text>
</comment>
<gene>
    <name evidence="2" type="ORF">RRG08_057467</name>
</gene>